<dbReference type="PIRSF" id="PIRSF000485">
    <property type="entry name" value="Amd_phspho_trans"/>
    <property type="match status" value="1"/>
</dbReference>
<dbReference type="EC" id="2.4.2.14" evidence="7"/>
<comment type="catalytic activity">
    <reaction evidence="7 8">
        <text>5-phospho-beta-D-ribosylamine + L-glutamate + diphosphate = 5-phospho-alpha-D-ribose 1-diphosphate + L-glutamine + H2O</text>
        <dbReference type="Rhea" id="RHEA:14905"/>
        <dbReference type="ChEBI" id="CHEBI:15377"/>
        <dbReference type="ChEBI" id="CHEBI:29985"/>
        <dbReference type="ChEBI" id="CHEBI:33019"/>
        <dbReference type="ChEBI" id="CHEBI:58017"/>
        <dbReference type="ChEBI" id="CHEBI:58359"/>
        <dbReference type="ChEBI" id="CHEBI:58681"/>
        <dbReference type="EC" id="2.4.2.14"/>
    </reaction>
</comment>
<evidence type="ECO:0000256" key="9">
    <source>
        <dbReference type="PIRSR" id="PIRSR000485-1"/>
    </source>
</evidence>
<dbReference type="PROSITE" id="PS51278">
    <property type="entry name" value="GATASE_TYPE_2"/>
    <property type="match status" value="1"/>
</dbReference>
<dbReference type="CDD" id="cd06223">
    <property type="entry name" value="PRTases_typeI"/>
    <property type="match status" value="1"/>
</dbReference>
<feature type="binding site" evidence="7 10">
    <location>
        <position position="303"/>
    </location>
    <ligand>
        <name>Mg(2+)</name>
        <dbReference type="ChEBI" id="CHEBI:18420"/>
    </ligand>
</feature>
<comment type="pathway">
    <text evidence="1 7 8">Purine metabolism; IMP biosynthesis via de novo pathway; N(1)-(5-phospho-D-ribosyl)glycinamide from 5-phospho-alpha-D-ribose 1-diphosphate: step 1/2.</text>
</comment>
<dbReference type="NCBIfam" id="TIGR01134">
    <property type="entry name" value="purF"/>
    <property type="match status" value="1"/>
</dbReference>
<dbReference type="InterPro" id="IPR035584">
    <property type="entry name" value="PurF_N"/>
</dbReference>
<evidence type="ECO:0000259" key="11">
    <source>
        <dbReference type="PROSITE" id="PS51278"/>
    </source>
</evidence>
<evidence type="ECO:0000256" key="7">
    <source>
        <dbReference type="HAMAP-Rule" id="MF_01931"/>
    </source>
</evidence>
<evidence type="ECO:0000313" key="12">
    <source>
        <dbReference type="EMBL" id="CAA6818051.1"/>
    </source>
</evidence>
<organism evidence="12">
    <name type="scientific">uncultured Thiotrichaceae bacterium</name>
    <dbReference type="NCBI Taxonomy" id="298394"/>
    <lineage>
        <taxon>Bacteria</taxon>
        <taxon>Pseudomonadati</taxon>
        <taxon>Pseudomonadota</taxon>
        <taxon>Gammaproteobacteria</taxon>
        <taxon>Thiotrichales</taxon>
        <taxon>Thiotrichaceae</taxon>
        <taxon>environmental samples</taxon>
    </lineage>
</organism>
<comment type="function">
    <text evidence="7">Catalyzes the formation of phosphoribosylamine from phosphoribosylpyrophosphate (PRPP) and glutamine.</text>
</comment>
<dbReference type="SUPFAM" id="SSF56235">
    <property type="entry name" value="N-terminal nucleophile aminohydrolases (Ntn hydrolases)"/>
    <property type="match status" value="1"/>
</dbReference>
<dbReference type="GO" id="GO:0009113">
    <property type="term" value="P:purine nucleobase biosynthetic process"/>
    <property type="evidence" value="ECO:0007669"/>
    <property type="project" value="UniProtKB-UniRule"/>
</dbReference>
<dbReference type="SUPFAM" id="SSF53271">
    <property type="entry name" value="PRTase-like"/>
    <property type="match status" value="1"/>
</dbReference>
<protein>
    <recommendedName>
        <fullName evidence="7">Amidophosphoribosyltransferase</fullName>
        <shortName evidence="7">ATase</shortName>
        <ecNumber evidence="7">2.4.2.14</ecNumber>
    </recommendedName>
    <alternativeName>
        <fullName evidence="7">Glutamine phosphoribosylpyrophosphate amidotransferase</fullName>
        <shortName evidence="7">GPATase</shortName>
    </alternativeName>
</protein>
<keyword evidence="7 10" id="KW-0479">Metal-binding</keyword>
<dbReference type="Pfam" id="PF00156">
    <property type="entry name" value="Pribosyltran"/>
    <property type="match status" value="1"/>
</dbReference>
<keyword evidence="6 7" id="KW-0315">Glutamine amidotransferase</keyword>
<dbReference type="GO" id="GO:0006189">
    <property type="term" value="P:'de novo' IMP biosynthetic process"/>
    <property type="evidence" value="ECO:0007669"/>
    <property type="project" value="UniProtKB-UniRule"/>
</dbReference>
<evidence type="ECO:0000256" key="1">
    <source>
        <dbReference type="ARBA" id="ARBA00005209"/>
    </source>
</evidence>
<dbReference type="EMBL" id="CACVAV010000282">
    <property type="protein sequence ID" value="CAA6818051.1"/>
    <property type="molecule type" value="Genomic_DNA"/>
</dbReference>
<feature type="domain" description="Glutamine amidotransferase type-2" evidence="11">
    <location>
        <begin position="2"/>
        <end position="234"/>
    </location>
</feature>
<comment type="caution">
    <text evidence="7">Lacks conserved residue(s) required for the propagation of feature annotation.</text>
</comment>
<reference evidence="12" key="1">
    <citation type="submission" date="2020-01" db="EMBL/GenBank/DDBJ databases">
        <authorList>
            <person name="Meier V. D."/>
            <person name="Meier V D."/>
        </authorList>
    </citation>
    <scope>NUCLEOTIDE SEQUENCE</scope>
    <source>
        <strain evidence="12">HLG_WM_MAG_08</strain>
    </source>
</reference>
<sequence>MCGVIGIVGHEPVNQALYDGLTVLQHRGQDAAGIVTSDGRKLYLRRGTGLVKEVFFERHMRSLLGNVGIGHVRYPTAGSSSSAEAQPFYVNSPYGISLAHNGNLTNAAKLRKELYRQDRRQINTNSDSEILLNIFAQELDRQDAMRVTPDDIFSAVRGVHKRVTGAYAVVAMLTRDGLLGFRDPNGIRPLVYGVRDDSKGKSFMIASESAALTAQGYRLVRDIEPGEAIYITFDGKVFTRQCSENPTYNTCIFEYVYFARPDSIIDNVFVHKARMRMGHLMAERIKEGWPDHDIDVVMPIPDTSRTSALELAYTLDVPYREGFMKNRYIGRTFIMPGQKQRKKSVRQKLNPLDIEFKDKNVLLVDDSIVRGTTSEEIVQMARDSGARRVYFASASPPIRFPNIYGIDMPAASELIAHDRTEQEVANELGVDRLFYLELNDLLSAVRQGNPRLESFDCSVFTGEYTTGEDNGYFKELEALRNDKQKSDNEGESVAIDIRDCD</sequence>
<dbReference type="GO" id="GO:0004044">
    <property type="term" value="F:amidophosphoribosyltransferase activity"/>
    <property type="evidence" value="ECO:0007669"/>
    <property type="project" value="UniProtKB-UniRule"/>
</dbReference>
<dbReference type="InterPro" id="IPR017932">
    <property type="entry name" value="GATase_2_dom"/>
</dbReference>
<evidence type="ECO:0000256" key="10">
    <source>
        <dbReference type="PIRSR" id="PIRSR000485-2"/>
    </source>
</evidence>
<dbReference type="HAMAP" id="MF_01931">
    <property type="entry name" value="PurF"/>
    <property type="match status" value="1"/>
</dbReference>
<dbReference type="PANTHER" id="PTHR11907">
    <property type="entry name" value="AMIDOPHOSPHORIBOSYLTRANSFERASE"/>
    <property type="match status" value="1"/>
</dbReference>
<dbReference type="UniPathway" id="UPA00074">
    <property type="reaction ID" value="UER00124"/>
</dbReference>
<dbReference type="GO" id="GO:0000287">
    <property type="term" value="F:magnesium ion binding"/>
    <property type="evidence" value="ECO:0007669"/>
    <property type="project" value="UniProtKB-UniRule"/>
</dbReference>
<dbReference type="CDD" id="cd00715">
    <property type="entry name" value="GPATase_N"/>
    <property type="match status" value="1"/>
</dbReference>
<dbReference type="InterPro" id="IPR029055">
    <property type="entry name" value="Ntn_hydrolases_N"/>
</dbReference>
<dbReference type="InterPro" id="IPR000836">
    <property type="entry name" value="PRTase_dom"/>
</dbReference>
<evidence type="ECO:0000256" key="6">
    <source>
        <dbReference type="ARBA" id="ARBA00022962"/>
    </source>
</evidence>
<evidence type="ECO:0000256" key="3">
    <source>
        <dbReference type="ARBA" id="ARBA00022676"/>
    </source>
</evidence>
<feature type="active site" description="Nucleophile" evidence="7 9">
    <location>
        <position position="2"/>
    </location>
</feature>
<dbReference type="Gene3D" id="3.40.50.2020">
    <property type="match status" value="1"/>
</dbReference>
<dbReference type="Gene3D" id="3.60.20.10">
    <property type="entry name" value="Glutamine Phosphoribosylpyrophosphate, subunit 1, domain 1"/>
    <property type="match status" value="1"/>
</dbReference>
<keyword evidence="4 7" id="KW-0808">Transferase</keyword>
<comment type="similarity">
    <text evidence="2 7 8">In the C-terminal section; belongs to the purine/pyrimidine phosphoribosyltransferase family.</text>
</comment>
<feature type="binding site" evidence="7 10">
    <location>
        <position position="365"/>
    </location>
    <ligand>
        <name>Mg(2+)</name>
        <dbReference type="ChEBI" id="CHEBI:18420"/>
    </ligand>
</feature>
<keyword evidence="5 7" id="KW-0658">Purine biosynthesis</keyword>
<evidence type="ECO:0000256" key="5">
    <source>
        <dbReference type="ARBA" id="ARBA00022755"/>
    </source>
</evidence>
<dbReference type="AlphaFoldDB" id="A0A6S6T4H5"/>
<evidence type="ECO:0000256" key="2">
    <source>
        <dbReference type="ARBA" id="ARBA00010138"/>
    </source>
</evidence>
<proteinExistence type="inferred from homology"/>
<dbReference type="InterPro" id="IPR005854">
    <property type="entry name" value="PurF"/>
</dbReference>
<accession>A0A6S6T4H5</accession>
<name>A0A6S6T4H5_9GAMM</name>
<evidence type="ECO:0000256" key="8">
    <source>
        <dbReference type="PIRNR" id="PIRNR000485"/>
    </source>
</evidence>
<keyword evidence="3 7" id="KW-0328">Glycosyltransferase</keyword>
<evidence type="ECO:0000256" key="4">
    <source>
        <dbReference type="ARBA" id="ARBA00022679"/>
    </source>
</evidence>
<dbReference type="InterPro" id="IPR029057">
    <property type="entry name" value="PRTase-like"/>
</dbReference>
<gene>
    <name evidence="7" type="primary">purF</name>
    <name evidence="12" type="ORF">HELGO_WM19808</name>
</gene>
<comment type="cofactor">
    <cofactor evidence="7 10">
        <name>Mg(2+)</name>
        <dbReference type="ChEBI" id="CHEBI:18420"/>
    </cofactor>
    <text evidence="7 10">Binds 1 Mg(2+) ion per subunit.</text>
</comment>
<feature type="binding site" evidence="7 10">
    <location>
        <position position="366"/>
    </location>
    <ligand>
        <name>Mg(2+)</name>
        <dbReference type="ChEBI" id="CHEBI:18420"/>
    </ligand>
</feature>
<keyword evidence="7 10" id="KW-0460">Magnesium</keyword>
<dbReference type="Pfam" id="PF13522">
    <property type="entry name" value="GATase_6"/>
    <property type="match status" value="1"/>
</dbReference>